<organism evidence="2 3">
    <name type="scientific">Polychaeton citri CBS 116435</name>
    <dbReference type="NCBI Taxonomy" id="1314669"/>
    <lineage>
        <taxon>Eukaryota</taxon>
        <taxon>Fungi</taxon>
        <taxon>Dikarya</taxon>
        <taxon>Ascomycota</taxon>
        <taxon>Pezizomycotina</taxon>
        <taxon>Dothideomycetes</taxon>
        <taxon>Dothideomycetidae</taxon>
        <taxon>Capnodiales</taxon>
        <taxon>Capnodiaceae</taxon>
        <taxon>Polychaeton</taxon>
    </lineage>
</organism>
<comment type="caution">
    <text evidence="2">The sequence shown here is derived from an EMBL/GenBank/DDBJ whole genome shotgun (WGS) entry which is preliminary data.</text>
</comment>
<reference evidence="2" key="1">
    <citation type="journal article" date="2020" name="Stud. Mycol.">
        <title>101 Dothideomycetes genomes: a test case for predicting lifestyles and emergence of pathogens.</title>
        <authorList>
            <person name="Haridas S."/>
            <person name="Albert R."/>
            <person name="Binder M."/>
            <person name="Bloem J."/>
            <person name="Labutti K."/>
            <person name="Salamov A."/>
            <person name="Andreopoulos B."/>
            <person name="Baker S."/>
            <person name="Barry K."/>
            <person name="Bills G."/>
            <person name="Bluhm B."/>
            <person name="Cannon C."/>
            <person name="Castanera R."/>
            <person name="Culley D."/>
            <person name="Daum C."/>
            <person name="Ezra D."/>
            <person name="Gonzalez J."/>
            <person name="Henrissat B."/>
            <person name="Kuo A."/>
            <person name="Liang C."/>
            <person name="Lipzen A."/>
            <person name="Lutzoni F."/>
            <person name="Magnuson J."/>
            <person name="Mondo S."/>
            <person name="Nolan M."/>
            <person name="Ohm R."/>
            <person name="Pangilinan J."/>
            <person name="Park H.-J."/>
            <person name="Ramirez L."/>
            <person name="Alfaro M."/>
            <person name="Sun H."/>
            <person name="Tritt A."/>
            <person name="Yoshinaga Y."/>
            <person name="Zwiers L.-H."/>
            <person name="Turgeon B."/>
            <person name="Goodwin S."/>
            <person name="Spatafora J."/>
            <person name="Crous P."/>
            <person name="Grigoriev I."/>
        </authorList>
    </citation>
    <scope>NUCLEOTIDE SEQUENCE</scope>
    <source>
        <strain evidence="2">CBS 116435</strain>
    </source>
</reference>
<evidence type="ECO:0000313" key="2">
    <source>
        <dbReference type="EMBL" id="KAF2716457.1"/>
    </source>
</evidence>
<proteinExistence type="predicted"/>
<sequence>MRSSVWRMGLYLPPLWSLESVRCVWFLGMGALVTRCRRQWRYSRACRDERARMGPSHNLVWQGLWIRGGYYELAPVATKASTMDGDRKLADRSQASMQGSIRIDNRADQAARQPGSQATTAYLHQSLPVSPNPSPNPDLDVSAMTALGIHADPI</sequence>
<protein>
    <submittedName>
        <fullName evidence="2">Uncharacterized protein</fullName>
    </submittedName>
</protein>
<keyword evidence="3" id="KW-1185">Reference proteome</keyword>
<dbReference type="EMBL" id="MU003875">
    <property type="protein sequence ID" value="KAF2716457.1"/>
    <property type="molecule type" value="Genomic_DNA"/>
</dbReference>
<feature type="region of interest" description="Disordered" evidence="1">
    <location>
        <begin position="84"/>
        <end position="117"/>
    </location>
</feature>
<dbReference type="AlphaFoldDB" id="A0A9P4UI47"/>
<name>A0A9P4UI47_9PEZI</name>
<gene>
    <name evidence="2" type="ORF">K431DRAFT_18600</name>
</gene>
<evidence type="ECO:0000256" key="1">
    <source>
        <dbReference type="SAM" id="MobiDB-lite"/>
    </source>
</evidence>
<accession>A0A9P4UI47</accession>
<dbReference type="Proteomes" id="UP000799441">
    <property type="component" value="Unassembled WGS sequence"/>
</dbReference>
<evidence type="ECO:0000313" key="3">
    <source>
        <dbReference type="Proteomes" id="UP000799441"/>
    </source>
</evidence>